<dbReference type="AlphaFoldDB" id="A0A271K8G7"/>
<proteinExistence type="predicted"/>
<gene>
    <name evidence="1" type="ORF">CIT31_29100</name>
</gene>
<dbReference type="EMBL" id="NPKH01000037">
    <property type="protein sequence ID" value="PAP92048.1"/>
    <property type="molecule type" value="Genomic_DNA"/>
</dbReference>
<comment type="caution">
    <text evidence="1">The sequence shown here is derived from an EMBL/GenBank/DDBJ whole genome shotgun (WGS) entry which is preliminary data.</text>
</comment>
<organism evidence="1 2">
    <name type="scientific">Mesorhizobium wenxiniae</name>
    <dbReference type="NCBI Taxonomy" id="2014805"/>
    <lineage>
        <taxon>Bacteria</taxon>
        <taxon>Pseudomonadati</taxon>
        <taxon>Pseudomonadota</taxon>
        <taxon>Alphaproteobacteria</taxon>
        <taxon>Hyphomicrobiales</taxon>
        <taxon>Phyllobacteriaceae</taxon>
        <taxon>Mesorhizobium</taxon>
    </lineage>
</organism>
<evidence type="ECO:0000313" key="2">
    <source>
        <dbReference type="Proteomes" id="UP000215931"/>
    </source>
</evidence>
<name>A0A271K8G7_9HYPH</name>
<sequence length="199" mass="22939">MAAVRFDPEELPSREELRQTLAGKESDVAVEFCFRTRDGSNFFFGLRFAGETGDPDILDAVDHALWCGKSESWSCFPDMLDRIERIIPPRYRQKRSALCREIECVEIGITDWWRRGDVVEVWNCQSAALPNREHLERLIAPFSSLHENTIKFVCLESNFVFPLHHWFGIEISALQGDRNVLQMPVAYDRLVENFSSTPG</sequence>
<reference evidence="1 2" key="1">
    <citation type="submission" date="2017-08" db="EMBL/GenBank/DDBJ databases">
        <title>Mesorhizobium wenxinae sp. nov., a novel rhizobial species isolated from root nodules of chickpea (Cicer arietinum L.).</title>
        <authorList>
            <person name="Zhang J."/>
        </authorList>
    </citation>
    <scope>NUCLEOTIDE SEQUENCE [LARGE SCALE GENOMIC DNA]</scope>
    <source>
        <strain evidence="2">WYCCWR 10019</strain>
    </source>
</reference>
<dbReference type="Proteomes" id="UP000215931">
    <property type="component" value="Unassembled WGS sequence"/>
</dbReference>
<evidence type="ECO:0000313" key="1">
    <source>
        <dbReference type="EMBL" id="PAP92048.1"/>
    </source>
</evidence>
<protein>
    <submittedName>
        <fullName evidence="1">Uncharacterized protein</fullName>
    </submittedName>
</protein>
<keyword evidence="2" id="KW-1185">Reference proteome</keyword>
<accession>A0A271K8G7</accession>